<proteinExistence type="predicted"/>
<dbReference type="AlphaFoldDB" id="A0A1Y5NW18"/>
<evidence type="ECO:0000313" key="1">
    <source>
        <dbReference type="EMBL" id="SBS70543.1"/>
    </source>
</evidence>
<evidence type="ECO:0008006" key="2">
    <source>
        <dbReference type="Google" id="ProtNLM"/>
    </source>
</evidence>
<protein>
    <recommendedName>
        <fullName evidence="2">SnoaL-like domain-containing protein</fullName>
    </recommendedName>
</protein>
<gene>
    <name evidence="1" type="ORF">MHPYR_10191</name>
</gene>
<reference evidence="1" key="1">
    <citation type="submission" date="2016-03" db="EMBL/GenBank/DDBJ databases">
        <authorList>
            <person name="Ploux O."/>
        </authorList>
    </citation>
    <scope>NUCLEOTIDE SEQUENCE</scope>
    <source>
        <strain evidence="1">UC10</strain>
    </source>
</reference>
<dbReference type="Gene3D" id="3.10.450.50">
    <property type="match status" value="1"/>
</dbReference>
<accession>A0A1Y5NW18</accession>
<name>A0A1Y5NW18_9MYCO</name>
<dbReference type="EMBL" id="FLQS01000001">
    <property type="protein sequence ID" value="SBS70543.1"/>
    <property type="molecule type" value="Genomic_DNA"/>
</dbReference>
<dbReference type="SUPFAM" id="SSF54427">
    <property type="entry name" value="NTF2-like"/>
    <property type="match status" value="1"/>
</dbReference>
<organism evidence="1">
    <name type="scientific">uncultured Mycobacterium sp</name>
    <dbReference type="NCBI Taxonomy" id="171292"/>
    <lineage>
        <taxon>Bacteria</taxon>
        <taxon>Bacillati</taxon>
        <taxon>Actinomycetota</taxon>
        <taxon>Actinomycetes</taxon>
        <taxon>Mycobacteriales</taxon>
        <taxon>Mycobacteriaceae</taxon>
        <taxon>Mycobacterium</taxon>
        <taxon>environmental samples</taxon>
    </lineage>
</organism>
<dbReference type="InterPro" id="IPR032710">
    <property type="entry name" value="NTF2-like_dom_sf"/>
</dbReference>
<sequence>MEQQGYFLAYIIANIRNHANGSGVAAVANKHRYRGAACTAPDIGDECQTLNVAHKHRHTVVATLSDAGVMNKNANMMDTNSVAADAGLAVWLEMWNTDSEIARRICSEDFRIHFLISEPDGSNPGDDVLGAESFARFLDRYREQHPGVVFTEVTRAIDGVHGRMLWNVQDGELAAGGIDVFDFTEDGLIREVWSVTGTRVHRT</sequence>